<evidence type="ECO:0000313" key="5">
    <source>
        <dbReference type="EMBL" id="TDZ95388.1"/>
    </source>
</evidence>
<comment type="caution">
    <text evidence="5">The sequence shown here is derived from an EMBL/GenBank/DDBJ whole genome shotgun (WGS) entry which is preliminary data.</text>
</comment>
<keyword evidence="1" id="KW-0472">Membrane</keyword>
<feature type="transmembrane region" description="Helical" evidence="1">
    <location>
        <begin position="156"/>
        <end position="174"/>
    </location>
</feature>
<feature type="transmembrane region" description="Helical" evidence="1">
    <location>
        <begin position="186"/>
        <end position="203"/>
    </location>
</feature>
<dbReference type="EMBL" id="PECM01000008">
    <property type="protein sequence ID" value="TEA04484.1"/>
    <property type="molecule type" value="Genomic_DNA"/>
</dbReference>
<dbReference type="Proteomes" id="UP000295685">
    <property type="component" value="Unassembled WGS sequence"/>
</dbReference>
<evidence type="ECO:0000313" key="8">
    <source>
        <dbReference type="Proteomes" id="UP000295117"/>
    </source>
</evidence>
<feature type="transmembrane region" description="Helical" evidence="1">
    <location>
        <begin position="133"/>
        <end position="149"/>
    </location>
</feature>
<evidence type="ECO:0000313" key="6">
    <source>
        <dbReference type="EMBL" id="TEA04484.1"/>
    </source>
</evidence>
<evidence type="ECO:0000259" key="3">
    <source>
        <dbReference type="Pfam" id="PF13490"/>
    </source>
</evidence>
<name>A0A4R8SEW8_9MYCO</name>
<dbReference type="RefSeq" id="WP_078296315.1">
    <property type="nucleotide sequence ID" value="NZ_PECG01000009.1"/>
</dbReference>
<feature type="domain" description="DUF2275" evidence="2">
    <location>
        <begin position="60"/>
        <end position="212"/>
    </location>
</feature>
<dbReference type="Pfam" id="PF13490">
    <property type="entry name" value="zf-HC2"/>
    <property type="match status" value="1"/>
</dbReference>
<dbReference type="Pfam" id="PF10039">
    <property type="entry name" value="DUF2275"/>
    <property type="match status" value="1"/>
</dbReference>
<dbReference type="InterPro" id="IPR027383">
    <property type="entry name" value="Znf_put"/>
</dbReference>
<evidence type="ECO:0000313" key="9">
    <source>
        <dbReference type="Proteomes" id="UP000295685"/>
    </source>
</evidence>
<keyword evidence="1" id="KW-0812">Transmembrane</keyword>
<evidence type="ECO:0000256" key="1">
    <source>
        <dbReference type="SAM" id="Phobius"/>
    </source>
</evidence>
<keyword evidence="1" id="KW-1133">Transmembrane helix</keyword>
<dbReference type="Proteomes" id="UP000295117">
    <property type="component" value="Unassembled WGS sequence"/>
</dbReference>
<dbReference type="AlphaFoldDB" id="A0A4R8SEW8"/>
<gene>
    <name evidence="6" type="ORF">CCUG60883_01777</name>
    <name evidence="5" type="ORF">CCUG60885_01519</name>
    <name evidence="4" type="ORF">DE4585_01716</name>
</gene>
<protein>
    <recommendedName>
        <fullName evidence="10">Zinc-finger domain-containing protein</fullName>
    </recommendedName>
</protein>
<evidence type="ECO:0008006" key="10">
    <source>
        <dbReference type="Google" id="ProtNLM"/>
    </source>
</evidence>
<dbReference type="EMBL" id="PECH01000006">
    <property type="protein sequence ID" value="TDZ82924.1"/>
    <property type="molecule type" value="Genomic_DNA"/>
</dbReference>
<keyword evidence="7" id="KW-1185">Reference proteome</keyword>
<organism evidence="5 9">
    <name type="scientific">Mycobacteroides salmoniphilum</name>
    <dbReference type="NCBI Taxonomy" id="404941"/>
    <lineage>
        <taxon>Bacteria</taxon>
        <taxon>Bacillati</taxon>
        <taxon>Actinomycetota</taxon>
        <taxon>Actinomycetes</taxon>
        <taxon>Mycobacteriales</taxon>
        <taxon>Mycobacteriaceae</taxon>
        <taxon>Mycobacteroides</taxon>
    </lineage>
</organism>
<dbReference type="InterPro" id="IPR018734">
    <property type="entry name" value="DUF2275"/>
</dbReference>
<dbReference type="Proteomes" id="UP000294844">
    <property type="component" value="Unassembled WGS sequence"/>
</dbReference>
<reference evidence="7 8" key="1">
    <citation type="journal article" date="2019" name="Sci. Rep.">
        <title>Extended insight into the Mycobacterium chelonae-abscessus complex through whole genome sequencing of Mycobacterium salmoniphilum outbreak and Mycobacterium salmoniphilum-like strains.</title>
        <authorList>
            <person name="Behra P.R.K."/>
            <person name="Das S."/>
            <person name="Pettersson B.M.F."/>
            <person name="Shirreff L."/>
            <person name="DuCote T."/>
            <person name="Jacobsson K.G."/>
            <person name="Ennis D.G."/>
            <person name="Kirsebom L.A."/>
        </authorList>
    </citation>
    <scope>NUCLEOTIDE SEQUENCE [LARGE SCALE GENOMIC DNA]</scope>
    <source>
        <strain evidence="6 7">CCUG 60883</strain>
        <strain evidence="5 9">CCUG 60885</strain>
        <strain evidence="4 8">DE 4585</strain>
    </source>
</reference>
<feature type="domain" description="Putative zinc-finger" evidence="3">
    <location>
        <begin position="3"/>
        <end position="37"/>
    </location>
</feature>
<evidence type="ECO:0000313" key="4">
    <source>
        <dbReference type="EMBL" id="TDZ82924.1"/>
    </source>
</evidence>
<dbReference type="EMBL" id="PECK01000003">
    <property type="protein sequence ID" value="TDZ95388.1"/>
    <property type="molecule type" value="Genomic_DNA"/>
</dbReference>
<accession>A0A4R8SEW8</accession>
<sequence>MNCQEVREQLSAWVDGEQASVARKRLDEHVLSCASCREWLGRARGLDRQFAYARSAPTHDLTGQILAAAAVEPLTRTARYAHWARHNINRCALVLIGLLQLGVAGMQVAGIDFGMVSSHHHGAMTGAHLMNESTAWVVALGVAMVIAGVRPAAAAGMATVLGAFALVLTGYVINDAVNDQVTLARIVSHSPVLLGLIFALLVLRDYRAGRTPPNQHRAVFLDEVAPGERHLRSAGDSANSAA</sequence>
<feature type="transmembrane region" description="Helical" evidence="1">
    <location>
        <begin position="92"/>
        <end position="113"/>
    </location>
</feature>
<proteinExistence type="predicted"/>
<evidence type="ECO:0000313" key="7">
    <source>
        <dbReference type="Proteomes" id="UP000294844"/>
    </source>
</evidence>
<evidence type="ECO:0000259" key="2">
    <source>
        <dbReference type="Pfam" id="PF10039"/>
    </source>
</evidence>
<dbReference type="OrthoDB" id="5197868at2"/>